<dbReference type="KEGG" id="ttf:THTE_1803"/>
<dbReference type="InterPro" id="IPR017087">
    <property type="entry name" value="UCP037004"/>
</dbReference>
<feature type="domain" description="DUF1722" evidence="1">
    <location>
        <begin position="201"/>
        <end position="317"/>
    </location>
</feature>
<evidence type="ECO:0000313" key="3">
    <source>
        <dbReference type="Proteomes" id="UP000215086"/>
    </source>
</evidence>
<gene>
    <name evidence="2" type="ORF">THTE_1803</name>
</gene>
<evidence type="ECO:0000313" key="2">
    <source>
        <dbReference type="EMBL" id="ASV74405.1"/>
    </source>
</evidence>
<dbReference type="Pfam" id="PF04463">
    <property type="entry name" value="2-thiour_desulf"/>
    <property type="match status" value="1"/>
</dbReference>
<dbReference type="InterPro" id="IPR013560">
    <property type="entry name" value="DUF1722"/>
</dbReference>
<organism evidence="2 3">
    <name type="scientific">Thermogutta terrifontis</name>
    <dbReference type="NCBI Taxonomy" id="1331910"/>
    <lineage>
        <taxon>Bacteria</taxon>
        <taxon>Pseudomonadati</taxon>
        <taxon>Planctomycetota</taxon>
        <taxon>Planctomycetia</taxon>
        <taxon>Pirellulales</taxon>
        <taxon>Thermoguttaceae</taxon>
        <taxon>Thermogutta</taxon>
    </lineage>
</organism>
<dbReference type="PANTHER" id="PTHR30087">
    <property type="entry name" value="INNER MEMBRANE PROTEIN"/>
    <property type="match status" value="1"/>
</dbReference>
<dbReference type="OrthoDB" id="9797779at2"/>
<proteinExistence type="predicted"/>
<dbReference type="AlphaFoldDB" id="A0A286REK7"/>
<dbReference type="Proteomes" id="UP000215086">
    <property type="component" value="Chromosome"/>
</dbReference>
<dbReference type="InterPro" id="IPR007553">
    <property type="entry name" value="2-thiour_desulf"/>
</dbReference>
<dbReference type="EMBL" id="CP018477">
    <property type="protein sequence ID" value="ASV74405.1"/>
    <property type="molecule type" value="Genomic_DNA"/>
</dbReference>
<dbReference type="PANTHER" id="PTHR30087:SF0">
    <property type="entry name" value="INNER MEMBRANE PROTEIN"/>
    <property type="match status" value="1"/>
</dbReference>
<accession>A0A286REK7</accession>
<dbReference type="Pfam" id="PF08349">
    <property type="entry name" value="DUF1722"/>
    <property type="match status" value="1"/>
</dbReference>
<evidence type="ECO:0000259" key="1">
    <source>
        <dbReference type="Pfam" id="PF08349"/>
    </source>
</evidence>
<reference evidence="2 3" key="1">
    <citation type="journal article" name="Front. Microbiol.">
        <title>Sugar Metabolism of the First Thermophilic Planctomycete Thermogutta terrifontis: Comparative Genomic and Transcriptomic Approaches.</title>
        <authorList>
            <person name="Elcheninov A.G."/>
            <person name="Menzel P."/>
            <person name="Gudbergsdottir S.R."/>
            <person name="Slesarev A.I."/>
            <person name="Kadnikov V.V."/>
            <person name="Krogh A."/>
            <person name="Bonch-Osmolovskaya E.A."/>
            <person name="Peng X."/>
            <person name="Kublanov I.V."/>
        </authorList>
    </citation>
    <scope>NUCLEOTIDE SEQUENCE [LARGE SCALE GENOMIC DNA]</scope>
    <source>
        <strain evidence="2 3">R1</strain>
    </source>
</reference>
<keyword evidence="3" id="KW-1185">Reference proteome</keyword>
<name>A0A286REK7_9BACT</name>
<protein>
    <submittedName>
        <fullName evidence="2">YbgA</fullName>
    </submittedName>
</protein>
<sequence length="326" mass="37829">MKHTGSRPWETDAPIRVGISACLLGQLVRYDGTHKHDPFLTQTLGRYVEWVPVCPEVEIGLGVPRPTLRLEWRGKEVALIMPSEDRDLTNVMRRFAARRIKDLIDADICGYVLKKNSPSCGMERVKVYKPEGQPAGTSRGIFADVLLEKMPYLPVEEEGRLHDPRLRENWITRIFAFHRLKTLWASRWTLQDLVDFHTAHKYLLLAHSPQHYKSLGQLVARAKEFSRTELRFQYEAEFMTALKRLATPAKNCNVLQHMLGFFKKDLPEDVRKEILEAIDEYRHGIVPLIVPITLIAHYARRLQIEYLLNQVYLSPHPKELALRNHV</sequence>
<dbReference type="PIRSF" id="PIRSF037004">
    <property type="entry name" value="UCP037004"/>
    <property type="match status" value="1"/>
</dbReference>
<dbReference type="RefSeq" id="WP_095414739.1">
    <property type="nucleotide sequence ID" value="NZ_CP018477.1"/>
</dbReference>